<dbReference type="Proteomes" id="UP001165135">
    <property type="component" value="Unassembled WGS sequence"/>
</dbReference>
<dbReference type="PANTHER" id="PTHR23513">
    <property type="entry name" value="INTEGRAL MEMBRANE EFFLUX PROTEIN-RELATED"/>
    <property type="match status" value="1"/>
</dbReference>
<gene>
    <name evidence="8" type="ORF">Airi01_044890</name>
</gene>
<feature type="transmembrane region" description="Helical" evidence="7">
    <location>
        <begin position="23"/>
        <end position="46"/>
    </location>
</feature>
<feature type="transmembrane region" description="Helical" evidence="7">
    <location>
        <begin position="226"/>
        <end position="246"/>
    </location>
</feature>
<evidence type="ECO:0000313" key="8">
    <source>
        <dbReference type="EMBL" id="GLY76222.1"/>
    </source>
</evidence>
<keyword evidence="6 7" id="KW-0472">Membrane</keyword>
<reference evidence="8" key="1">
    <citation type="submission" date="2023-03" db="EMBL/GenBank/DDBJ databases">
        <title>Actinoallomurus iriomotensis NBRC 103681.</title>
        <authorList>
            <person name="Ichikawa N."/>
            <person name="Sato H."/>
            <person name="Tonouchi N."/>
        </authorList>
    </citation>
    <scope>NUCLEOTIDE SEQUENCE</scope>
    <source>
        <strain evidence="8">NBRC 103681</strain>
    </source>
</reference>
<dbReference type="Pfam" id="PF05977">
    <property type="entry name" value="MFS_3"/>
    <property type="match status" value="1"/>
</dbReference>
<feature type="transmembrane region" description="Helical" evidence="7">
    <location>
        <begin position="52"/>
        <end position="73"/>
    </location>
</feature>
<dbReference type="AlphaFoldDB" id="A0A9W6VR72"/>
<feature type="transmembrane region" description="Helical" evidence="7">
    <location>
        <begin position="112"/>
        <end position="131"/>
    </location>
</feature>
<keyword evidence="5 7" id="KW-1133">Transmembrane helix</keyword>
<dbReference type="InterPro" id="IPR036259">
    <property type="entry name" value="MFS_trans_sf"/>
</dbReference>
<comment type="caution">
    <text evidence="8">The sequence shown here is derived from an EMBL/GenBank/DDBJ whole genome shotgun (WGS) entry which is preliminary data.</text>
</comment>
<name>A0A9W6VR72_9ACTN</name>
<proteinExistence type="predicted"/>
<protein>
    <submittedName>
        <fullName evidence="8">MFS transporter</fullName>
    </submittedName>
</protein>
<feature type="transmembrane region" description="Helical" evidence="7">
    <location>
        <begin position="292"/>
        <end position="310"/>
    </location>
</feature>
<keyword evidence="4 7" id="KW-0812">Transmembrane</keyword>
<feature type="transmembrane region" description="Helical" evidence="7">
    <location>
        <begin position="258"/>
        <end position="280"/>
    </location>
</feature>
<evidence type="ECO:0000256" key="2">
    <source>
        <dbReference type="ARBA" id="ARBA00022448"/>
    </source>
</evidence>
<evidence type="ECO:0000313" key="9">
    <source>
        <dbReference type="Proteomes" id="UP001165135"/>
    </source>
</evidence>
<feature type="transmembrane region" description="Helical" evidence="7">
    <location>
        <begin position="85"/>
        <end position="106"/>
    </location>
</feature>
<dbReference type="SUPFAM" id="SSF103473">
    <property type="entry name" value="MFS general substrate transporter"/>
    <property type="match status" value="1"/>
</dbReference>
<dbReference type="InterPro" id="IPR010290">
    <property type="entry name" value="TM_effector"/>
</dbReference>
<dbReference type="RefSeq" id="WP_285624350.1">
    <property type="nucleotide sequence ID" value="NZ_BSTJ01000005.1"/>
</dbReference>
<evidence type="ECO:0000256" key="7">
    <source>
        <dbReference type="SAM" id="Phobius"/>
    </source>
</evidence>
<dbReference type="Gene3D" id="1.20.1250.20">
    <property type="entry name" value="MFS general substrate transporter like domains"/>
    <property type="match status" value="1"/>
</dbReference>
<dbReference type="PANTHER" id="PTHR23513:SF9">
    <property type="entry name" value="ENTEROBACTIN EXPORTER ENTS"/>
    <property type="match status" value="1"/>
</dbReference>
<accession>A0A9W6VR72</accession>
<dbReference type="EMBL" id="BSTJ01000005">
    <property type="protein sequence ID" value="GLY76222.1"/>
    <property type="molecule type" value="Genomic_DNA"/>
</dbReference>
<evidence type="ECO:0000256" key="6">
    <source>
        <dbReference type="ARBA" id="ARBA00023136"/>
    </source>
</evidence>
<evidence type="ECO:0000256" key="1">
    <source>
        <dbReference type="ARBA" id="ARBA00004429"/>
    </source>
</evidence>
<sequence length="423" mass="42564">MAGHRRLVLDIRPLRGSADFRRLWVGSSLSVVGGQMTTFAVTLQIYRTTHSSAAVGAVGLASGLPMILLGLFGGSFADAVDRRRLVLVTNIGSIVVSTLLAAQAFAGLRALWPLYTLVAVQALLGTVGAPARRTFVPRLLPAGQVAAGVALTQLSFQVGLMAGPALAGVVASAGGLRLCYLTDVVSFTGTLYALARLPAMPPQGGPARPGIAAVADGLRFIRRRPILAGVFLADIDAMVLGMPFALFPALNAAHFGGAASTLGLITAAPGVGGLAGSALSGAVGHIARPGRALLASVTVWGAAIAGFGLARTLWLGLPLLVIAGAADTISVIVRSTIVQLATPDGFRGRVTGVDFVIGAAGPQVGNFRAGALASLTSPAVSAVGGGLTVLLGAGLLRLAVPALTRYTTAGDAALEQHRTAGTS</sequence>
<organism evidence="8 9">
    <name type="scientific">Actinoallomurus iriomotensis</name>
    <dbReference type="NCBI Taxonomy" id="478107"/>
    <lineage>
        <taxon>Bacteria</taxon>
        <taxon>Bacillati</taxon>
        <taxon>Actinomycetota</taxon>
        <taxon>Actinomycetes</taxon>
        <taxon>Streptosporangiales</taxon>
        <taxon>Thermomonosporaceae</taxon>
        <taxon>Actinoallomurus</taxon>
    </lineage>
</organism>
<comment type="subcellular location">
    <subcellularLocation>
        <location evidence="1">Cell inner membrane</location>
        <topology evidence="1">Multi-pass membrane protein</topology>
    </subcellularLocation>
</comment>
<dbReference type="GO" id="GO:0005886">
    <property type="term" value="C:plasma membrane"/>
    <property type="evidence" value="ECO:0007669"/>
    <property type="project" value="UniProtKB-SubCell"/>
</dbReference>
<evidence type="ECO:0000256" key="5">
    <source>
        <dbReference type="ARBA" id="ARBA00022989"/>
    </source>
</evidence>
<evidence type="ECO:0000256" key="4">
    <source>
        <dbReference type="ARBA" id="ARBA00022692"/>
    </source>
</evidence>
<keyword evidence="2" id="KW-0813">Transport</keyword>
<evidence type="ECO:0000256" key="3">
    <source>
        <dbReference type="ARBA" id="ARBA00022475"/>
    </source>
</evidence>
<keyword evidence="3" id="KW-1003">Cell membrane</keyword>
<dbReference type="CDD" id="cd06173">
    <property type="entry name" value="MFS_MefA_like"/>
    <property type="match status" value="1"/>
</dbReference>